<dbReference type="AlphaFoldDB" id="A0A6B8VDB4"/>
<keyword evidence="2" id="KW-1185">Reference proteome</keyword>
<reference evidence="2" key="1">
    <citation type="submission" date="2019-11" db="EMBL/GenBank/DDBJ databases">
        <title>Complete genome sequence of Corynebacterium kalinowskii 1959, a novel Corynebacterium species isolated from soil of a small paddock in Vilsendorf, Germany.</title>
        <authorList>
            <person name="Schaffert L."/>
            <person name="Ruwe M."/>
            <person name="Milse J."/>
            <person name="Hanuschka K."/>
            <person name="Ortseifen V."/>
            <person name="Droste J."/>
            <person name="Brandt D."/>
            <person name="Schlueter L."/>
            <person name="Kutter Y."/>
            <person name="Vinke S."/>
            <person name="Viehoefer P."/>
            <person name="Jacob L."/>
            <person name="Luebke N.-C."/>
            <person name="Schulte-Berndt E."/>
            <person name="Hain C."/>
            <person name="Linder M."/>
            <person name="Schmidt P."/>
            <person name="Wollenschlaeger L."/>
            <person name="Luttermann T."/>
            <person name="Thieme E."/>
            <person name="Hassa J."/>
            <person name="Haak M."/>
            <person name="Wittchen M."/>
            <person name="Mentz A."/>
            <person name="Persicke M."/>
            <person name="Busche T."/>
            <person name="Ruckert C."/>
        </authorList>
    </citation>
    <scope>NUCLEOTIDE SEQUENCE [LARGE SCALE GENOMIC DNA]</scope>
    <source>
        <strain evidence="2">1959</strain>
    </source>
</reference>
<accession>A0A6B8VDB4</accession>
<dbReference type="Proteomes" id="UP000427071">
    <property type="component" value="Chromosome"/>
</dbReference>
<organism evidence="1 2">
    <name type="scientific">Corynebacterium kalinowskii</name>
    <dbReference type="NCBI Taxonomy" id="2675216"/>
    <lineage>
        <taxon>Bacteria</taxon>
        <taxon>Bacillati</taxon>
        <taxon>Actinomycetota</taxon>
        <taxon>Actinomycetes</taxon>
        <taxon>Mycobacteriales</taxon>
        <taxon>Corynebacteriaceae</taxon>
        <taxon>Corynebacterium</taxon>
    </lineage>
</organism>
<dbReference type="EMBL" id="CP046452">
    <property type="protein sequence ID" value="QGU02163.1"/>
    <property type="molecule type" value="Genomic_DNA"/>
</dbReference>
<dbReference type="KEGG" id="ckw:CKALI_06470"/>
<protein>
    <submittedName>
        <fullName evidence="1">Uncharacterized protein</fullName>
    </submittedName>
</protein>
<evidence type="ECO:0000313" key="1">
    <source>
        <dbReference type="EMBL" id="QGU02163.1"/>
    </source>
</evidence>
<evidence type="ECO:0000313" key="2">
    <source>
        <dbReference type="Proteomes" id="UP000427071"/>
    </source>
</evidence>
<name>A0A6B8VDB4_9CORY</name>
<gene>
    <name evidence="1" type="ORF">CKALI_06470</name>
</gene>
<proteinExistence type="predicted"/>
<sequence>MDNFDSGSLEKYLERESETGLGRYLEQESETGLAKYLPPKMTGCYADSLEG</sequence>